<organism evidence="1 2">
    <name type="scientific">Thalassotalea castellviae</name>
    <dbReference type="NCBI Taxonomy" id="3075612"/>
    <lineage>
        <taxon>Bacteria</taxon>
        <taxon>Pseudomonadati</taxon>
        <taxon>Pseudomonadota</taxon>
        <taxon>Gammaproteobacteria</taxon>
        <taxon>Alteromonadales</taxon>
        <taxon>Colwelliaceae</taxon>
        <taxon>Thalassotalea</taxon>
    </lineage>
</organism>
<dbReference type="EMBL" id="JAVRIF010000001">
    <property type="protein sequence ID" value="MDT0602536.1"/>
    <property type="molecule type" value="Genomic_DNA"/>
</dbReference>
<evidence type="ECO:0000313" key="1">
    <source>
        <dbReference type="EMBL" id="MDT0602536.1"/>
    </source>
</evidence>
<protein>
    <submittedName>
        <fullName evidence="1">Uncharacterized protein</fullName>
    </submittedName>
</protein>
<accession>A0ABU3A0P5</accession>
<proteinExistence type="predicted"/>
<evidence type="ECO:0000313" key="2">
    <source>
        <dbReference type="Proteomes" id="UP001266357"/>
    </source>
</evidence>
<dbReference type="Proteomes" id="UP001266357">
    <property type="component" value="Unassembled WGS sequence"/>
</dbReference>
<name>A0ABU3A0P5_9GAMM</name>
<reference evidence="1 2" key="1">
    <citation type="submission" date="2023-09" db="EMBL/GenBank/DDBJ databases">
        <authorList>
            <person name="Rey-Velasco X."/>
        </authorList>
    </citation>
    <scope>NUCLEOTIDE SEQUENCE [LARGE SCALE GENOMIC DNA]</scope>
    <source>
        <strain evidence="1 2">W431</strain>
    </source>
</reference>
<sequence length="130" mass="15043">MTDKKWPEDYPVHIEIPPKNAKEINEKLYRLVENDVPEMSDFLASYKDPLQKHLVRFEKFKNNPHFYGASFFKTSEPAQHLIDGSPEKFHSKKVAVGPVEQKHGVASSGRGEHVSVWFCVDEYPKEFVLV</sequence>
<gene>
    <name evidence="1" type="ORF">RM573_02900</name>
</gene>
<dbReference type="RefSeq" id="WP_311576949.1">
    <property type="nucleotide sequence ID" value="NZ_JAVRIF010000001.1"/>
</dbReference>
<keyword evidence="2" id="KW-1185">Reference proteome</keyword>
<comment type="caution">
    <text evidence="1">The sequence shown here is derived from an EMBL/GenBank/DDBJ whole genome shotgun (WGS) entry which is preliminary data.</text>
</comment>